<dbReference type="AlphaFoldDB" id="A0A1M7PXT6"/>
<accession>A0A1M7PXT6</accession>
<sequence>MAMRVSKSIVGVDVAKVELVIYEPDQDLLTSITNDKPTIKRWLKTLPR</sequence>
<dbReference type="Proteomes" id="UP000183983">
    <property type="component" value="Unassembled WGS sequence"/>
</dbReference>
<evidence type="ECO:0008006" key="3">
    <source>
        <dbReference type="Google" id="ProtNLM"/>
    </source>
</evidence>
<dbReference type="EMBL" id="FRDA01000015">
    <property type="protein sequence ID" value="SHN22442.1"/>
    <property type="molecule type" value="Genomic_DNA"/>
</dbReference>
<gene>
    <name evidence="1" type="ORF">SAMN05216593_1151</name>
</gene>
<protein>
    <recommendedName>
        <fullName evidence="3">Transposase</fullName>
    </recommendedName>
</protein>
<evidence type="ECO:0000313" key="2">
    <source>
        <dbReference type="Proteomes" id="UP000183983"/>
    </source>
</evidence>
<proteinExistence type="predicted"/>
<evidence type="ECO:0000313" key="1">
    <source>
        <dbReference type="EMBL" id="SHN22442.1"/>
    </source>
</evidence>
<name>A0A1M7PXT6_9PSED</name>
<reference evidence="1 2" key="1">
    <citation type="submission" date="2016-11" db="EMBL/GenBank/DDBJ databases">
        <authorList>
            <person name="Jaros S."/>
            <person name="Januszkiewicz K."/>
            <person name="Wedrychowicz H."/>
        </authorList>
    </citation>
    <scope>NUCLEOTIDE SEQUENCE [LARGE SCALE GENOMIC DNA]</scope>
    <source>
        <strain evidence="1 2">LMG 26898</strain>
    </source>
</reference>
<feature type="non-terminal residue" evidence="1">
    <location>
        <position position="48"/>
    </location>
</feature>
<organism evidence="1 2">
    <name type="scientific">Pseudomonas asturiensis</name>
    <dbReference type="NCBI Taxonomy" id="1190415"/>
    <lineage>
        <taxon>Bacteria</taxon>
        <taxon>Pseudomonadati</taxon>
        <taxon>Pseudomonadota</taxon>
        <taxon>Gammaproteobacteria</taxon>
        <taxon>Pseudomonadales</taxon>
        <taxon>Pseudomonadaceae</taxon>
        <taxon>Pseudomonas</taxon>
    </lineage>
</organism>